<evidence type="ECO:0000256" key="2">
    <source>
        <dbReference type="SAM" id="SignalP"/>
    </source>
</evidence>
<dbReference type="AlphaFoldDB" id="A0A370XAP3"/>
<feature type="chain" id="PRO_5016753217" description="PsiF repeat-containing protein" evidence="2">
    <location>
        <begin position="24"/>
        <end position="110"/>
    </location>
</feature>
<keyword evidence="4" id="KW-1185">Reference proteome</keyword>
<name>A0A370XAP3_9GAMM</name>
<dbReference type="OrthoDB" id="5959256at2"/>
<dbReference type="Pfam" id="PF07769">
    <property type="entry name" value="PsiF_repeat"/>
    <property type="match status" value="1"/>
</dbReference>
<feature type="compositionally biased region" description="Low complexity" evidence="1">
    <location>
        <begin position="23"/>
        <end position="33"/>
    </location>
</feature>
<evidence type="ECO:0000313" key="4">
    <source>
        <dbReference type="Proteomes" id="UP000255334"/>
    </source>
</evidence>
<gene>
    <name evidence="3" type="ORF">DWU99_08070</name>
</gene>
<dbReference type="Proteomes" id="UP000255334">
    <property type="component" value="Unassembled WGS sequence"/>
</dbReference>
<feature type="region of interest" description="Disordered" evidence="1">
    <location>
        <begin position="23"/>
        <end position="42"/>
    </location>
</feature>
<protein>
    <recommendedName>
        <fullName evidence="5">PsiF repeat-containing protein</fullName>
    </recommendedName>
</protein>
<keyword evidence="2" id="KW-0732">Signal</keyword>
<evidence type="ECO:0000256" key="1">
    <source>
        <dbReference type="SAM" id="MobiDB-lite"/>
    </source>
</evidence>
<feature type="signal peptide" evidence="2">
    <location>
        <begin position="1"/>
        <end position="23"/>
    </location>
</feature>
<evidence type="ECO:0008006" key="5">
    <source>
        <dbReference type="Google" id="ProtNLM"/>
    </source>
</evidence>
<reference evidence="3 4" key="1">
    <citation type="submission" date="2018-07" db="EMBL/GenBank/DDBJ databases">
        <title>Dyella monticola sp. nov. and Dyella psychrodurans sp. nov. isolated from monsoon evergreen broad-leaved forest soil of Dinghu Mountain, China.</title>
        <authorList>
            <person name="Gao Z."/>
            <person name="Qiu L."/>
        </authorList>
    </citation>
    <scope>NUCLEOTIDE SEQUENCE [LARGE SCALE GENOMIC DNA]</scope>
    <source>
        <strain evidence="3 4">4MSK11</strain>
    </source>
</reference>
<dbReference type="EMBL" id="QRBF01000002">
    <property type="protein sequence ID" value="RDS85458.1"/>
    <property type="molecule type" value="Genomic_DNA"/>
</dbReference>
<sequence length="110" mass="10823">MSTRISLLVASAVLALATTAAFAAPQSTPSSTTGHSTKLGQCSHANAGKTGADYKSAVAACMKGDTGAAAPAASDAKKTQQQKMADCSHANAGKKGADYKAAMSSCLKGS</sequence>
<comment type="caution">
    <text evidence="3">The sequence shown here is derived from an EMBL/GenBank/DDBJ whole genome shotgun (WGS) entry which is preliminary data.</text>
</comment>
<organism evidence="3 4">
    <name type="scientific">Dyella psychrodurans</name>
    <dbReference type="NCBI Taxonomy" id="1927960"/>
    <lineage>
        <taxon>Bacteria</taxon>
        <taxon>Pseudomonadati</taxon>
        <taxon>Pseudomonadota</taxon>
        <taxon>Gammaproteobacteria</taxon>
        <taxon>Lysobacterales</taxon>
        <taxon>Rhodanobacteraceae</taxon>
        <taxon>Dyella</taxon>
    </lineage>
</organism>
<proteinExistence type="predicted"/>
<evidence type="ECO:0000313" key="3">
    <source>
        <dbReference type="EMBL" id="RDS85458.1"/>
    </source>
</evidence>
<dbReference type="RefSeq" id="WP_115477496.1">
    <property type="nucleotide sequence ID" value="NZ_QRBF01000002.1"/>
</dbReference>
<accession>A0A370XAP3</accession>
<dbReference type="InterPro" id="IPR011690">
    <property type="entry name" value="P_starv_induced_PsiF"/>
</dbReference>